<gene>
    <name evidence="4" type="ORF">SEMRO_127_G060890.1</name>
</gene>
<dbReference type="PROSITE" id="PS01096">
    <property type="entry name" value="PPIC_PPIASE_1"/>
    <property type="match status" value="1"/>
</dbReference>
<comment type="caution">
    <text evidence="4">The sequence shown here is derived from an EMBL/GenBank/DDBJ whole genome shotgun (WGS) entry which is preliminary data.</text>
</comment>
<protein>
    <recommendedName>
        <fullName evidence="2">Peptidyl-prolyl cis-trans isomerase</fullName>
        <ecNumber evidence="2">5.2.1.8</ecNumber>
    </recommendedName>
</protein>
<sequence length="147" mass="16106">MSVSKSFLFLALLFLGTHAFTTTAPKVRQDSATALSMAWLDRLLNPKSFPPEAEVTARHILIKDRQEAEAVKAKFRGRNFAQLAKQYSTCPSSAKGGNLGSFNPGQMQEDFDLAVFDPEVSKVGELTGPVMTPFGYHLIIVDKRSGV</sequence>
<feature type="domain" description="PpiC" evidence="3">
    <location>
        <begin position="52"/>
        <end position="143"/>
    </location>
</feature>
<keyword evidence="2" id="KW-0732">Signal</keyword>
<evidence type="ECO:0000256" key="1">
    <source>
        <dbReference type="PROSITE-ProRule" id="PRU00278"/>
    </source>
</evidence>
<reference evidence="4" key="1">
    <citation type="submission" date="2020-06" db="EMBL/GenBank/DDBJ databases">
        <authorList>
            <consortium name="Plant Systems Biology data submission"/>
        </authorList>
    </citation>
    <scope>NUCLEOTIDE SEQUENCE</scope>
    <source>
        <strain evidence="4">D6</strain>
    </source>
</reference>
<keyword evidence="5" id="KW-1185">Reference proteome</keyword>
<name>A0A9N8DF49_9STRA</name>
<comment type="catalytic activity">
    <reaction evidence="2">
        <text>[protein]-peptidylproline (omega=180) = [protein]-peptidylproline (omega=0)</text>
        <dbReference type="Rhea" id="RHEA:16237"/>
        <dbReference type="Rhea" id="RHEA-COMP:10747"/>
        <dbReference type="Rhea" id="RHEA-COMP:10748"/>
        <dbReference type="ChEBI" id="CHEBI:83833"/>
        <dbReference type="ChEBI" id="CHEBI:83834"/>
        <dbReference type="EC" id="5.2.1.8"/>
    </reaction>
</comment>
<dbReference type="Proteomes" id="UP001153069">
    <property type="component" value="Unassembled WGS sequence"/>
</dbReference>
<evidence type="ECO:0000313" key="4">
    <source>
        <dbReference type="EMBL" id="CAB9502097.1"/>
    </source>
</evidence>
<evidence type="ECO:0000313" key="5">
    <source>
        <dbReference type="Proteomes" id="UP001153069"/>
    </source>
</evidence>
<dbReference type="InterPro" id="IPR050245">
    <property type="entry name" value="PrsA_foldase"/>
</dbReference>
<dbReference type="EC" id="5.2.1.8" evidence="2"/>
<dbReference type="PANTHER" id="PTHR47245:SF2">
    <property type="entry name" value="PEPTIDYL-PROLYL CIS-TRANS ISOMERASE HP_0175-RELATED"/>
    <property type="match status" value="1"/>
</dbReference>
<dbReference type="PROSITE" id="PS50198">
    <property type="entry name" value="PPIC_PPIASE_2"/>
    <property type="match status" value="1"/>
</dbReference>
<feature type="signal peptide" evidence="2">
    <location>
        <begin position="1"/>
        <end position="19"/>
    </location>
</feature>
<accession>A0A9N8DF49</accession>
<dbReference type="SUPFAM" id="SSF54534">
    <property type="entry name" value="FKBP-like"/>
    <property type="match status" value="1"/>
</dbReference>
<dbReference type="EMBL" id="CAICTM010000126">
    <property type="protein sequence ID" value="CAB9502097.1"/>
    <property type="molecule type" value="Genomic_DNA"/>
</dbReference>
<evidence type="ECO:0000259" key="3">
    <source>
        <dbReference type="PROSITE" id="PS50198"/>
    </source>
</evidence>
<organism evidence="4 5">
    <name type="scientific">Seminavis robusta</name>
    <dbReference type="NCBI Taxonomy" id="568900"/>
    <lineage>
        <taxon>Eukaryota</taxon>
        <taxon>Sar</taxon>
        <taxon>Stramenopiles</taxon>
        <taxon>Ochrophyta</taxon>
        <taxon>Bacillariophyta</taxon>
        <taxon>Bacillariophyceae</taxon>
        <taxon>Bacillariophycidae</taxon>
        <taxon>Naviculales</taxon>
        <taxon>Naviculaceae</taxon>
        <taxon>Seminavis</taxon>
    </lineage>
</organism>
<dbReference type="Pfam" id="PF00639">
    <property type="entry name" value="Rotamase"/>
    <property type="match status" value="1"/>
</dbReference>
<dbReference type="InterPro" id="IPR046357">
    <property type="entry name" value="PPIase_dom_sf"/>
</dbReference>
<proteinExistence type="predicted"/>
<evidence type="ECO:0000256" key="2">
    <source>
        <dbReference type="RuleBase" id="RU363014"/>
    </source>
</evidence>
<dbReference type="InterPro" id="IPR023058">
    <property type="entry name" value="PPIase_PpiC_CS"/>
</dbReference>
<dbReference type="OrthoDB" id="1911748at2759"/>
<feature type="chain" id="PRO_5040541637" description="Peptidyl-prolyl cis-trans isomerase" evidence="2">
    <location>
        <begin position="20"/>
        <end position="147"/>
    </location>
</feature>
<keyword evidence="1 2" id="KW-0413">Isomerase</keyword>
<dbReference type="GO" id="GO:0003755">
    <property type="term" value="F:peptidyl-prolyl cis-trans isomerase activity"/>
    <property type="evidence" value="ECO:0007669"/>
    <property type="project" value="UniProtKB-UniRule"/>
</dbReference>
<dbReference type="InterPro" id="IPR000297">
    <property type="entry name" value="PPIase_PpiC"/>
</dbReference>
<dbReference type="PANTHER" id="PTHR47245">
    <property type="entry name" value="PEPTIDYLPROLYL ISOMERASE"/>
    <property type="match status" value="1"/>
</dbReference>
<dbReference type="AlphaFoldDB" id="A0A9N8DF49"/>
<keyword evidence="1 2" id="KW-0697">Rotamase</keyword>
<dbReference type="Gene3D" id="3.10.50.40">
    <property type="match status" value="1"/>
</dbReference>